<reference evidence="1" key="1">
    <citation type="submission" date="2018-05" db="EMBL/GenBank/DDBJ databases">
        <authorList>
            <person name="Lanie J.A."/>
            <person name="Ng W.-L."/>
            <person name="Kazmierczak K.M."/>
            <person name="Andrzejewski T.M."/>
            <person name="Davidsen T.M."/>
            <person name="Wayne K.J."/>
            <person name="Tettelin H."/>
            <person name="Glass J.I."/>
            <person name="Rusch D."/>
            <person name="Podicherti R."/>
            <person name="Tsui H.-C.T."/>
            <person name="Winkler M.E."/>
        </authorList>
    </citation>
    <scope>NUCLEOTIDE SEQUENCE</scope>
</reference>
<dbReference type="InterPro" id="IPR026950">
    <property type="entry name" value="Caps_assemb_Wzi"/>
</dbReference>
<feature type="non-terminal residue" evidence="1">
    <location>
        <position position="421"/>
    </location>
</feature>
<organism evidence="1">
    <name type="scientific">marine metagenome</name>
    <dbReference type="NCBI Taxonomy" id="408172"/>
    <lineage>
        <taxon>unclassified sequences</taxon>
        <taxon>metagenomes</taxon>
        <taxon>ecological metagenomes</taxon>
    </lineage>
</organism>
<dbReference type="Gene3D" id="2.40.160.130">
    <property type="entry name" value="Capsule assembly protein Wzi"/>
    <property type="match status" value="1"/>
</dbReference>
<dbReference type="Pfam" id="PF14052">
    <property type="entry name" value="Caps_assemb_Wzi"/>
    <property type="match status" value="1"/>
</dbReference>
<accession>A0A382KCX7</accession>
<protein>
    <recommendedName>
        <fullName evidence="2">Capsule assembly Wzi family protein</fullName>
    </recommendedName>
</protein>
<feature type="non-terminal residue" evidence="1">
    <location>
        <position position="1"/>
    </location>
</feature>
<sequence length="421" mass="46502">SNSAYPFGENDGAIWAGRGLTAALEGGGFLRYGPLHLRLAPEVSWSQNRNFDLADNGYSGSGVYWDELHPESIDRPQRFGEEDYVQVGLGSSALHLALPGISVGISGAGQQWGPTLNYPLLLGNNAGGFLHLFGQTDSPVELWAVRLNARYILGWPTQSDFSPVEVEKGRRFVTGAVLSLIPRGVDGLELGVARFIHAMPPEAGFQVSDAFRVFTGVTDPEPGLLLVESQNRLAENQLASLFFRWAFPRAGVEVYGEIVKDDFARDLRHIVEEPDDLMGQVFGFQKVWAQSDGRLAVLRAETVNTLVHHSERFRRFRLGRAPLRLFWNGGLQQGHTHAGQLLSSPTAYGGSGWTVGGDLYHAQGRWTLDFFRALQTEFSTIHFETDGPEMSDVIYGIKLEAVQFRNGVEWRAAFTPSLNLN</sequence>
<dbReference type="EMBL" id="UINC01079889">
    <property type="protein sequence ID" value="SVC22330.1"/>
    <property type="molecule type" value="Genomic_DNA"/>
</dbReference>
<dbReference type="InterPro" id="IPR038636">
    <property type="entry name" value="Wzi_sf"/>
</dbReference>
<dbReference type="AlphaFoldDB" id="A0A382KCX7"/>
<evidence type="ECO:0008006" key="2">
    <source>
        <dbReference type="Google" id="ProtNLM"/>
    </source>
</evidence>
<proteinExistence type="predicted"/>
<gene>
    <name evidence="1" type="ORF">METZ01_LOCUS275184</name>
</gene>
<evidence type="ECO:0000313" key="1">
    <source>
        <dbReference type="EMBL" id="SVC22330.1"/>
    </source>
</evidence>
<name>A0A382KCX7_9ZZZZ</name>